<dbReference type="NCBIfam" id="TIGR00180">
    <property type="entry name" value="parB_part"/>
    <property type="match status" value="1"/>
</dbReference>
<sequence length="326" mass="35709">MPKETRKLGQDRPAPLPAFQGVQAAKIPDANLAVSLDTILAAQQNNPPAVTPSPPSPPVSNSSPEFQDVPVDLIDRSPFQPRLEITENELDLLSTSIAVAGKVNRPILLRTKDNGRFELIGGERRWRSVVSLGWPVIPARIVDVDDAEAEMLALSDNEGQEGLTDYERGRAYVRILERNQGLSQRSLASRIGVSHTSVTRCVALAKLPKVCIDYLDLHPRLLGSKLAYEFASAAEKNPDLVLEAMQRIDQEDISQEQALRWISQVLAERSGTPANTQGKRSHSVRFAGGQEGSVQVGKADIRIKVPKGVEIEKIEQAILQLLQTSI</sequence>
<dbReference type="InterPro" id="IPR003115">
    <property type="entry name" value="ParB_N"/>
</dbReference>
<name>A0A1N6X8Q3_AQUAC</name>
<feature type="domain" description="ParB-like N-terminal" evidence="3">
    <location>
        <begin position="67"/>
        <end position="158"/>
    </location>
</feature>
<dbReference type="Gene3D" id="1.10.10.2830">
    <property type="match status" value="1"/>
</dbReference>
<evidence type="ECO:0000313" key="4">
    <source>
        <dbReference type="EMBL" id="SIQ98735.1"/>
    </source>
</evidence>
<dbReference type="SUPFAM" id="SSF110849">
    <property type="entry name" value="ParB/Sulfiredoxin"/>
    <property type="match status" value="1"/>
</dbReference>
<comment type="similarity">
    <text evidence="1">Belongs to the ParB family.</text>
</comment>
<dbReference type="GO" id="GO:0003677">
    <property type="term" value="F:DNA binding"/>
    <property type="evidence" value="ECO:0007669"/>
    <property type="project" value="InterPro"/>
</dbReference>
<evidence type="ECO:0000313" key="5">
    <source>
        <dbReference type="Proteomes" id="UP000185841"/>
    </source>
</evidence>
<dbReference type="PANTHER" id="PTHR33375">
    <property type="entry name" value="CHROMOSOME-PARTITIONING PROTEIN PARB-RELATED"/>
    <property type="match status" value="1"/>
</dbReference>
<dbReference type="Proteomes" id="UP000185841">
    <property type="component" value="Unassembled WGS sequence"/>
</dbReference>
<feature type="compositionally biased region" description="Pro residues" evidence="2">
    <location>
        <begin position="49"/>
        <end position="58"/>
    </location>
</feature>
<dbReference type="Gene3D" id="3.90.1530.10">
    <property type="entry name" value="Conserved hypothetical protein from pyrococcus furiosus pfu- 392566-001, ParB domain"/>
    <property type="match status" value="1"/>
</dbReference>
<proteinExistence type="inferred from homology"/>
<dbReference type="PANTHER" id="PTHR33375:SF1">
    <property type="entry name" value="CHROMOSOME-PARTITIONING PROTEIN PARB-RELATED"/>
    <property type="match status" value="1"/>
</dbReference>
<protein>
    <submittedName>
        <fullName evidence="4">Chromosome partitioning protein, ParB family</fullName>
    </submittedName>
</protein>
<dbReference type="SMART" id="SM00470">
    <property type="entry name" value="ParB"/>
    <property type="match status" value="1"/>
</dbReference>
<dbReference type="InterPro" id="IPR050336">
    <property type="entry name" value="Chromosome_partition/occlusion"/>
</dbReference>
<dbReference type="EMBL" id="FTMP01000012">
    <property type="protein sequence ID" value="SIQ98735.1"/>
    <property type="molecule type" value="Genomic_DNA"/>
</dbReference>
<dbReference type="GO" id="GO:0005694">
    <property type="term" value="C:chromosome"/>
    <property type="evidence" value="ECO:0007669"/>
    <property type="project" value="TreeGrafter"/>
</dbReference>
<dbReference type="SUPFAM" id="SSF109709">
    <property type="entry name" value="KorB DNA-binding domain-like"/>
    <property type="match status" value="1"/>
</dbReference>
<dbReference type="GO" id="GO:0007059">
    <property type="term" value="P:chromosome segregation"/>
    <property type="evidence" value="ECO:0007669"/>
    <property type="project" value="TreeGrafter"/>
</dbReference>
<reference evidence="4 5" key="1">
    <citation type="submission" date="2017-01" db="EMBL/GenBank/DDBJ databases">
        <authorList>
            <person name="Mah S.A."/>
            <person name="Swanson W.J."/>
            <person name="Moy G.W."/>
            <person name="Vacquier V.D."/>
        </authorList>
    </citation>
    <scope>NUCLEOTIDE SEQUENCE [LARGE SCALE GENOMIC DNA]</scope>
    <source>
        <strain evidence="4 5">RU36E</strain>
    </source>
</reference>
<dbReference type="Pfam" id="PF02195">
    <property type="entry name" value="ParB_N"/>
    <property type="match status" value="1"/>
</dbReference>
<evidence type="ECO:0000256" key="2">
    <source>
        <dbReference type="SAM" id="MobiDB-lite"/>
    </source>
</evidence>
<gene>
    <name evidence="4" type="ORF">SAMN05878282_11227</name>
</gene>
<feature type="region of interest" description="Disordered" evidence="2">
    <location>
        <begin position="43"/>
        <end position="67"/>
    </location>
</feature>
<organism evidence="4 5">
    <name type="scientific">Aquipseudomonas alcaligenes</name>
    <name type="common">Pseudomonas alcaligenes</name>
    <dbReference type="NCBI Taxonomy" id="43263"/>
    <lineage>
        <taxon>Bacteria</taxon>
        <taxon>Pseudomonadati</taxon>
        <taxon>Pseudomonadota</taxon>
        <taxon>Gammaproteobacteria</taxon>
        <taxon>Pseudomonadales</taxon>
        <taxon>Pseudomonadaceae</taxon>
        <taxon>Aquipseudomonas</taxon>
    </lineage>
</organism>
<dbReference type="AlphaFoldDB" id="A0A1N6X8Q3"/>
<dbReference type="InterPro" id="IPR036086">
    <property type="entry name" value="ParB/Sulfiredoxin_sf"/>
</dbReference>
<accession>A0A1N6X8Q3</accession>
<evidence type="ECO:0000256" key="1">
    <source>
        <dbReference type="ARBA" id="ARBA00006295"/>
    </source>
</evidence>
<dbReference type="InterPro" id="IPR004437">
    <property type="entry name" value="ParB/RepB/Spo0J"/>
</dbReference>
<dbReference type="RefSeq" id="WP_076429245.1">
    <property type="nucleotide sequence ID" value="NZ_FTMP01000012.1"/>
</dbReference>
<evidence type="ECO:0000259" key="3">
    <source>
        <dbReference type="SMART" id="SM00470"/>
    </source>
</evidence>